<evidence type="ECO:0000259" key="10">
    <source>
        <dbReference type="PROSITE" id="PS50222"/>
    </source>
</evidence>
<protein>
    <recommendedName>
        <fullName evidence="8">monodehydroascorbate reductase (NADH)</fullName>
        <ecNumber evidence="8">1.6.5.4</ecNumber>
    </recommendedName>
</protein>
<dbReference type="PANTHER" id="PTHR43557:SF2">
    <property type="entry name" value="RIESKE DOMAIN-CONTAINING PROTEIN-RELATED"/>
    <property type="match status" value="1"/>
</dbReference>
<evidence type="ECO:0000256" key="1">
    <source>
        <dbReference type="ARBA" id="ARBA00001974"/>
    </source>
</evidence>
<dbReference type="SUPFAM" id="SSF51905">
    <property type="entry name" value="FAD/NAD(P)-binding domain"/>
    <property type="match status" value="2"/>
</dbReference>
<dbReference type="Pfam" id="PF07992">
    <property type="entry name" value="Pyr_redox_2"/>
    <property type="match status" value="2"/>
</dbReference>
<keyword evidence="5" id="KW-0274">FAD</keyword>
<evidence type="ECO:0000256" key="8">
    <source>
        <dbReference type="ARBA" id="ARBA00038920"/>
    </source>
</evidence>
<dbReference type="EMBL" id="JBBJCI010000372">
    <property type="protein sequence ID" value="KAK7231971.1"/>
    <property type="molecule type" value="Genomic_DNA"/>
</dbReference>
<comment type="similarity">
    <text evidence="3">Belongs to the FAD-dependent oxidoreductase family.</text>
</comment>
<evidence type="ECO:0000256" key="9">
    <source>
        <dbReference type="SAM" id="MobiDB-lite"/>
    </source>
</evidence>
<dbReference type="EC" id="1.6.5.4" evidence="8"/>
<evidence type="ECO:0000313" key="12">
    <source>
        <dbReference type="Proteomes" id="UP001363151"/>
    </source>
</evidence>
<feature type="region of interest" description="Disordered" evidence="9">
    <location>
        <begin position="362"/>
        <end position="391"/>
    </location>
</feature>
<feature type="domain" description="EF-hand" evidence="10">
    <location>
        <begin position="692"/>
        <end position="727"/>
    </location>
</feature>
<evidence type="ECO:0000256" key="6">
    <source>
        <dbReference type="ARBA" id="ARBA00023002"/>
    </source>
</evidence>
<dbReference type="Pfam" id="PF21791">
    <property type="entry name" value="MDHAR3-like_C"/>
    <property type="match status" value="1"/>
</dbReference>
<dbReference type="PROSITE" id="PS50222">
    <property type="entry name" value="EF_HAND_2"/>
    <property type="match status" value="1"/>
</dbReference>
<dbReference type="SUPFAM" id="SSF47473">
    <property type="entry name" value="EF-hand"/>
    <property type="match status" value="1"/>
</dbReference>
<dbReference type="InterPro" id="IPR016156">
    <property type="entry name" value="FAD/NAD-linked_Rdtase_dimer_sf"/>
</dbReference>
<comment type="subcellular location">
    <subcellularLocation>
        <location evidence="2">Mitochondrion inner membrane</location>
        <topology evidence="2">Peripheral membrane protein</topology>
        <orientation evidence="2">Intermembrane side</orientation>
    </subcellularLocation>
</comment>
<sequence>MLNLTGTLKAQPRREARVVVVGGGVAAGAFAAELVAHVGDAAPRGGKTLCVVLSGYPEGVAPYDRTLLSKEALDLERLTKHGAKGDAFPWTKDGAGEPMGPDWFRDAPGVEVWHATVCCGVQLDYRRLTLMDLATKATCELTYEKLVVATGCRARPLVEAADFALEDTFWASRHADLKRRHGHHHHHHHHHEKDAPAAAAPRRAAATTSAARSPAADDESTYVTGDASTVLSTGAEGPAPAASLLDEGSVDVAGEAASRPTTGDGKVVVPWRLGVSHATDAYGFGSVHSVRDVGDVVKVLAALNTHEAVHEEDGQETCLDPVVVVGGGFLTMELAGTIAKYRDDKVPVTVVLSRDRMLPGLFGAPKKDENERAAGDGAADDVGKPEEADGVPGARDVAEFYERQLVKIGVRFVREHRCLRLWAADEEGDFPTMEGPAISLQRTRPRHFGPAQPQFRGSRGVVVEARHGGDLAWLPARFVVLALGSIPNSEVFAKSLDLSGDGAILVDATCRASHASGDVYAIGDVATAPLPLSRENEVRLPFESSAKAMATFVAETIWDGHLKHALGGHAPPAEGNVSAKIYDPVPLIRSRFLDLSWEFHGRNLGDVVPLGLESYASTKVFGAFWVLDNRVVGCFLEGGTPSQRAALPEIARLQPQITRVQKFRKLSLDQFLDDPRCLEPPELAPGEFQAELDVECIVEAFQRYDFSGDGFAKTASIGELMRDLGADWDAEEEAEALRALDPYGNNMVSLDAFTHWWAN</sequence>
<evidence type="ECO:0000256" key="5">
    <source>
        <dbReference type="ARBA" id="ARBA00022827"/>
    </source>
</evidence>
<evidence type="ECO:0000256" key="3">
    <source>
        <dbReference type="ARBA" id="ARBA00006442"/>
    </source>
</evidence>
<dbReference type="Gene3D" id="3.50.50.60">
    <property type="entry name" value="FAD/NAD(P)-binding domain"/>
    <property type="match status" value="3"/>
</dbReference>
<evidence type="ECO:0000256" key="7">
    <source>
        <dbReference type="ARBA" id="ARBA00023027"/>
    </source>
</evidence>
<evidence type="ECO:0000256" key="4">
    <source>
        <dbReference type="ARBA" id="ARBA00022630"/>
    </source>
</evidence>
<comment type="cofactor">
    <cofactor evidence="1">
        <name>FAD</name>
        <dbReference type="ChEBI" id="CHEBI:57692"/>
    </cofactor>
</comment>
<dbReference type="Gene3D" id="1.10.238.10">
    <property type="entry name" value="EF-hand"/>
    <property type="match status" value="1"/>
</dbReference>
<gene>
    <name evidence="11" type="primary">MDAR1</name>
    <name evidence="11" type="ORF">SO694_00083134</name>
</gene>
<keyword evidence="7" id="KW-0520">NAD</keyword>
<feature type="region of interest" description="Disordered" evidence="9">
    <location>
        <begin position="179"/>
        <end position="223"/>
    </location>
</feature>
<name>A0ABR1FJD5_AURAN</name>
<dbReference type="PANTHER" id="PTHR43557">
    <property type="entry name" value="APOPTOSIS-INDUCING FACTOR 1"/>
    <property type="match status" value="1"/>
</dbReference>
<evidence type="ECO:0000313" key="11">
    <source>
        <dbReference type="EMBL" id="KAK7231971.1"/>
    </source>
</evidence>
<feature type="compositionally biased region" description="Basic residues" evidence="9">
    <location>
        <begin position="179"/>
        <end position="191"/>
    </location>
</feature>
<proteinExistence type="inferred from homology"/>
<dbReference type="InterPro" id="IPR036188">
    <property type="entry name" value="FAD/NAD-bd_sf"/>
</dbReference>
<dbReference type="Proteomes" id="UP001363151">
    <property type="component" value="Unassembled WGS sequence"/>
</dbReference>
<feature type="compositionally biased region" description="Low complexity" evidence="9">
    <location>
        <begin position="196"/>
        <end position="214"/>
    </location>
</feature>
<reference evidence="11 12" key="1">
    <citation type="submission" date="2024-03" db="EMBL/GenBank/DDBJ databases">
        <title>Aureococcus anophagefferens CCMP1851 and Kratosvirus quantuckense: Draft genome of a second virus-susceptible host strain in the model system.</title>
        <authorList>
            <person name="Chase E."/>
            <person name="Truchon A.R."/>
            <person name="Schepens W."/>
            <person name="Wilhelm S.W."/>
        </authorList>
    </citation>
    <scope>NUCLEOTIDE SEQUENCE [LARGE SCALE GENOMIC DNA]</scope>
    <source>
        <strain evidence="11 12">CCMP1851</strain>
    </source>
</reference>
<keyword evidence="6" id="KW-0560">Oxidoreductase</keyword>
<dbReference type="InterPro" id="IPR023753">
    <property type="entry name" value="FAD/NAD-binding_dom"/>
</dbReference>
<dbReference type="InterPro" id="IPR011992">
    <property type="entry name" value="EF-hand-dom_pair"/>
</dbReference>
<organism evidence="11 12">
    <name type="scientific">Aureococcus anophagefferens</name>
    <name type="common">Harmful bloom alga</name>
    <dbReference type="NCBI Taxonomy" id="44056"/>
    <lineage>
        <taxon>Eukaryota</taxon>
        <taxon>Sar</taxon>
        <taxon>Stramenopiles</taxon>
        <taxon>Ochrophyta</taxon>
        <taxon>Pelagophyceae</taxon>
        <taxon>Pelagomonadales</taxon>
        <taxon>Pelagomonadaceae</taxon>
        <taxon>Aureococcus</taxon>
    </lineage>
</organism>
<keyword evidence="4" id="KW-0285">Flavoprotein</keyword>
<dbReference type="InterPro" id="IPR050446">
    <property type="entry name" value="FAD-oxidoreductase/Apoptosis"/>
</dbReference>
<keyword evidence="12" id="KW-1185">Reference proteome</keyword>
<dbReference type="InterPro" id="IPR048618">
    <property type="entry name" value="MDHAR3-like_C"/>
</dbReference>
<comment type="caution">
    <text evidence="11">The sequence shown here is derived from an EMBL/GenBank/DDBJ whole genome shotgun (WGS) entry which is preliminary data.</text>
</comment>
<dbReference type="InterPro" id="IPR002048">
    <property type="entry name" value="EF_hand_dom"/>
</dbReference>
<evidence type="ECO:0000256" key="2">
    <source>
        <dbReference type="ARBA" id="ARBA00004137"/>
    </source>
</evidence>
<dbReference type="Gene3D" id="3.30.390.30">
    <property type="match status" value="1"/>
</dbReference>
<accession>A0ABR1FJD5</accession>
<feature type="compositionally biased region" description="Basic and acidic residues" evidence="9">
    <location>
        <begin position="365"/>
        <end position="374"/>
    </location>
</feature>